<sequence length="80" mass="8884">MTLWKTRSKTASTREEILDHFLTSVHEVILSRPRPATVGDVVKKYIRSANSVNAVSDSPRVTGSTQSLGIISFRELNDIV</sequence>
<evidence type="ECO:0000313" key="1">
    <source>
        <dbReference type="EMBL" id="KJH49894.1"/>
    </source>
</evidence>
<reference evidence="2" key="2">
    <citation type="journal article" date="2016" name="Sci. Rep.">
        <title>Dictyocaulus viviparus genome, variome and transcriptome elucidate lungworm biology and support future intervention.</title>
        <authorList>
            <person name="McNulty S.N."/>
            <person name="Strube C."/>
            <person name="Rosa B.A."/>
            <person name="Martin J.C."/>
            <person name="Tyagi R."/>
            <person name="Choi Y.J."/>
            <person name="Wang Q."/>
            <person name="Hallsworth Pepin K."/>
            <person name="Zhang X."/>
            <person name="Ozersky P."/>
            <person name="Wilson R.K."/>
            <person name="Sternberg P.W."/>
            <person name="Gasser R.B."/>
            <person name="Mitreva M."/>
        </authorList>
    </citation>
    <scope>NUCLEOTIDE SEQUENCE [LARGE SCALE GENOMIC DNA]</scope>
    <source>
        <strain evidence="2">HannoverDv2000</strain>
    </source>
</reference>
<dbReference type="AlphaFoldDB" id="A0A0D8Y1H1"/>
<dbReference type="EMBL" id="KN716221">
    <property type="protein sequence ID" value="KJH49894.1"/>
    <property type="molecule type" value="Genomic_DNA"/>
</dbReference>
<name>A0A0D8Y1H1_DICVI</name>
<gene>
    <name evidence="1" type="ORF">DICVIV_04005</name>
</gene>
<proteinExistence type="predicted"/>
<organism evidence="1 2">
    <name type="scientific">Dictyocaulus viviparus</name>
    <name type="common">Bovine lungworm</name>
    <dbReference type="NCBI Taxonomy" id="29172"/>
    <lineage>
        <taxon>Eukaryota</taxon>
        <taxon>Metazoa</taxon>
        <taxon>Ecdysozoa</taxon>
        <taxon>Nematoda</taxon>
        <taxon>Chromadorea</taxon>
        <taxon>Rhabditida</taxon>
        <taxon>Rhabditina</taxon>
        <taxon>Rhabditomorpha</taxon>
        <taxon>Strongyloidea</taxon>
        <taxon>Metastrongylidae</taxon>
        <taxon>Dictyocaulus</taxon>
    </lineage>
</organism>
<dbReference type="Proteomes" id="UP000053766">
    <property type="component" value="Unassembled WGS sequence"/>
</dbReference>
<accession>A0A0D8Y1H1</accession>
<dbReference type="OrthoDB" id="5824539at2759"/>
<protein>
    <submittedName>
        <fullName evidence="1">Uncharacterized protein</fullName>
    </submittedName>
</protein>
<reference evidence="1 2" key="1">
    <citation type="submission" date="2013-11" db="EMBL/GenBank/DDBJ databases">
        <title>Draft genome of the bovine lungworm Dictyocaulus viviparus.</title>
        <authorList>
            <person name="Mitreva M."/>
        </authorList>
    </citation>
    <scope>NUCLEOTIDE SEQUENCE [LARGE SCALE GENOMIC DNA]</scope>
    <source>
        <strain evidence="1 2">HannoverDv2000</strain>
    </source>
</reference>
<evidence type="ECO:0000313" key="2">
    <source>
        <dbReference type="Proteomes" id="UP000053766"/>
    </source>
</evidence>
<keyword evidence="2" id="KW-1185">Reference proteome</keyword>